<gene>
    <name evidence="12" type="ORF">EB796_020223</name>
</gene>
<feature type="domain" description="Peptidase M48" evidence="11">
    <location>
        <begin position="231"/>
        <end position="367"/>
    </location>
</feature>
<dbReference type="GO" id="GO:0005743">
    <property type="term" value="C:mitochondrial inner membrane"/>
    <property type="evidence" value="ECO:0007669"/>
    <property type="project" value="TreeGrafter"/>
</dbReference>
<sequence length="374" mass="42591">MALVWQNIRRIFWINFNKPQRKLGLILRGDGIQVAPRGKKAKQFQYAKQERNHRPFLAVARKHFSQTYLLKSNAHYRHILLPSQVSLFHTTRRLNIPPVLWTILKPLGKLWAMLWGRYIRRWWTALPLEKRTHYKGLFGGMKGIIFGVVFAMVAAAVINYVIHLERNPLTNRLRFISLSKDQISSIVEFEEQSYLTQYKDQMLTPNDPIYKGVVGVASNILAANKSESPMIQSAQWKVTVVDDLTVSNAFVLPNGHIFVFTGLINDIDNVDQLAIVMGHEIAHAIMGHSIEHVSRGQLLDVVMIFVLAAIWTFVPGDGIAVITQWFYNKLMKLMMELPYSRELEMEADKVGLLLAAKACYDVREAPSIVGVAGS</sequence>
<keyword evidence="13" id="KW-1185">Reference proteome</keyword>
<evidence type="ECO:0000256" key="1">
    <source>
        <dbReference type="ARBA" id="ARBA00022670"/>
    </source>
</evidence>
<keyword evidence="4 9" id="KW-0862">Zinc</keyword>
<evidence type="ECO:0000256" key="9">
    <source>
        <dbReference type="RuleBase" id="RU003983"/>
    </source>
</evidence>
<dbReference type="GO" id="GO:0006515">
    <property type="term" value="P:protein quality control for misfolded or incompletely synthesized proteins"/>
    <property type="evidence" value="ECO:0007669"/>
    <property type="project" value="TreeGrafter"/>
</dbReference>
<dbReference type="Proteomes" id="UP000593567">
    <property type="component" value="Unassembled WGS sequence"/>
</dbReference>
<feature type="transmembrane region" description="Helical" evidence="10">
    <location>
        <begin position="143"/>
        <end position="162"/>
    </location>
</feature>
<evidence type="ECO:0000256" key="3">
    <source>
        <dbReference type="ARBA" id="ARBA00022801"/>
    </source>
</evidence>
<dbReference type="GO" id="GO:0046872">
    <property type="term" value="F:metal ion binding"/>
    <property type="evidence" value="ECO:0007669"/>
    <property type="project" value="UniProtKB-KW"/>
</dbReference>
<evidence type="ECO:0000256" key="4">
    <source>
        <dbReference type="ARBA" id="ARBA00022833"/>
    </source>
</evidence>
<evidence type="ECO:0000313" key="13">
    <source>
        <dbReference type="Proteomes" id="UP000593567"/>
    </source>
</evidence>
<organism evidence="12 13">
    <name type="scientific">Bugula neritina</name>
    <name type="common">Brown bryozoan</name>
    <name type="synonym">Sertularia neritina</name>
    <dbReference type="NCBI Taxonomy" id="10212"/>
    <lineage>
        <taxon>Eukaryota</taxon>
        <taxon>Metazoa</taxon>
        <taxon>Spiralia</taxon>
        <taxon>Lophotrochozoa</taxon>
        <taxon>Bryozoa</taxon>
        <taxon>Gymnolaemata</taxon>
        <taxon>Cheilostomatida</taxon>
        <taxon>Flustrina</taxon>
        <taxon>Buguloidea</taxon>
        <taxon>Bugulidae</taxon>
        <taxon>Bugula</taxon>
    </lineage>
</organism>
<keyword evidence="10" id="KW-1133">Transmembrane helix</keyword>
<keyword evidence="5 9" id="KW-0482">Metalloprotease</keyword>
<dbReference type="GO" id="GO:0034982">
    <property type="term" value="P:mitochondrial protein processing"/>
    <property type="evidence" value="ECO:0007669"/>
    <property type="project" value="TreeGrafter"/>
</dbReference>
<evidence type="ECO:0000256" key="8">
    <source>
        <dbReference type="ARBA" id="ARBA00042978"/>
    </source>
</evidence>
<keyword evidence="10" id="KW-0812">Transmembrane</keyword>
<evidence type="ECO:0000256" key="7">
    <source>
        <dbReference type="ARBA" id="ARBA00040360"/>
    </source>
</evidence>
<evidence type="ECO:0000256" key="6">
    <source>
        <dbReference type="ARBA" id="ARBA00038233"/>
    </source>
</evidence>
<dbReference type="PANTHER" id="PTHR22726:SF1">
    <property type="entry name" value="METALLOENDOPEPTIDASE OMA1, MITOCHONDRIAL"/>
    <property type="match status" value="1"/>
</dbReference>
<dbReference type="AlphaFoldDB" id="A0A7J7J6V3"/>
<dbReference type="OrthoDB" id="7464992at2759"/>
<keyword evidence="10" id="KW-0472">Membrane</keyword>
<comment type="similarity">
    <text evidence="6 9">Belongs to the peptidase M48 family.</text>
</comment>
<comment type="cofactor">
    <cofactor evidence="9">
        <name>Zn(2+)</name>
        <dbReference type="ChEBI" id="CHEBI:29105"/>
    </cofactor>
    <text evidence="9">Binds 1 zinc ion per subunit.</text>
</comment>
<keyword evidence="1 9" id="KW-0645">Protease</keyword>
<dbReference type="GO" id="GO:0004222">
    <property type="term" value="F:metalloendopeptidase activity"/>
    <property type="evidence" value="ECO:0007669"/>
    <property type="project" value="InterPro"/>
</dbReference>
<evidence type="ECO:0000259" key="11">
    <source>
        <dbReference type="Pfam" id="PF01435"/>
    </source>
</evidence>
<reference evidence="12" key="1">
    <citation type="submission" date="2020-06" db="EMBL/GenBank/DDBJ databases">
        <title>Draft genome of Bugula neritina, a colonial animal packing powerful symbionts and potential medicines.</title>
        <authorList>
            <person name="Rayko M."/>
        </authorList>
    </citation>
    <scope>NUCLEOTIDE SEQUENCE [LARGE SCALE GENOMIC DNA]</scope>
    <source>
        <strain evidence="12">Kwan_BN1</strain>
    </source>
</reference>
<dbReference type="CDD" id="cd07331">
    <property type="entry name" value="M48C_Oma1_like"/>
    <property type="match status" value="1"/>
</dbReference>
<dbReference type="Gene3D" id="3.30.2010.10">
    <property type="entry name" value="Metalloproteases ('zincins'), catalytic domain"/>
    <property type="match status" value="1"/>
</dbReference>
<dbReference type="EMBL" id="VXIV02003029">
    <property type="protein sequence ID" value="KAF6021474.1"/>
    <property type="molecule type" value="Genomic_DNA"/>
</dbReference>
<keyword evidence="3 9" id="KW-0378">Hydrolase</keyword>
<protein>
    <recommendedName>
        <fullName evidence="7">Metalloendopeptidase OMA1, mitochondrial</fullName>
    </recommendedName>
    <alternativeName>
        <fullName evidence="8">Overlapping with the m-AAA protease 1 homolog</fullName>
    </alternativeName>
</protein>
<dbReference type="PANTHER" id="PTHR22726">
    <property type="entry name" value="METALLOENDOPEPTIDASE OMA1"/>
    <property type="match status" value="1"/>
</dbReference>
<keyword evidence="2" id="KW-0479">Metal-binding</keyword>
<feature type="transmembrane region" description="Helical" evidence="10">
    <location>
        <begin position="301"/>
        <end position="327"/>
    </location>
</feature>
<evidence type="ECO:0000313" key="12">
    <source>
        <dbReference type="EMBL" id="KAF6021474.1"/>
    </source>
</evidence>
<dbReference type="InterPro" id="IPR001915">
    <property type="entry name" value="Peptidase_M48"/>
</dbReference>
<accession>A0A7J7J6V3</accession>
<dbReference type="Pfam" id="PF01435">
    <property type="entry name" value="Peptidase_M48"/>
    <property type="match status" value="1"/>
</dbReference>
<evidence type="ECO:0000256" key="5">
    <source>
        <dbReference type="ARBA" id="ARBA00023049"/>
    </source>
</evidence>
<evidence type="ECO:0000256" key="10">
    <source>
        <dbReference type="SAM" id="Phobius"/>
    </source>
</evidence>
<evidence type="ECO:0000256" key="2">
    <source>
        <dbReference type="ARBA" id="ARBA00022723"/>
    </source>
</evidence>
<comment type="caution">
    <text evidence="12">The sequence shown here is derived from an EMBL/GenBank/DDBJ whole genome shotgun (WGS) entry which is preliminary data.</text>
</comment>
<name>A0A7J7J6V3_BUGNE</name>
<dbReference type="InterPro" id="IPR051156">
    <property type="entry name" value="Mito/Outer_Membr_Metalloprot"/>
</dbReference>
<proteinExistence type="inferred from homology"/>